<organism evidence="1 2">
    <name type="scientific">Batillaria attramentaria</name>
    <dbReference type="NCBI Taxonomy" id="370345"/>
    <lineage>
        <taxon>Eukaryota</taxon>
        <taxon>Metazoa</taxon>
        <taxon>Spiralia</taxon>
        <taxon>Lophotrochozoa</taxon>
        <taxon>Mollusca</taxon>
        <taxon>Gastropoda</taxon>
        <taxon>Caenogastropoda</taxon>
        <taxon>Sorbeoconcha</taxon>
        <taxon>Cerithioidea</taxon>
        <taxon>Batillariidae</taxon>
        <taxon>Batillaria</taxon>
    </lineage>
</organism>
<proteinExistence type="predicted"/>
<evidence type="ECO:0000313" key="2">
    <source>
        <dbReference type="Proteomes" id="UP001519460"/>
    </source>
</evidence>
<dbReference type="Proteomes" id="UP001519460">
    <property type="component" value="Unassembled WGS sequence"/>
</dbReference>
<dbReference type="AlphaFoldDB" id="A0ABD0JGZ2"/>
<dbReference type="EMBL" id="JACVVK020000445">
    <property type="protein sequence ID" value="KAK7474184.1"/>
    <property type="molecule type" value="Genomic_DNA"/>
</dbReference>
<reference evidence="1 2" key="1">
    <citation type="journal article" date="2023" name="Sci. Data">
        <title>Genome assembly of the Korean intertidal mud-creeper Batillaria attramentaria.</title>
        <authorList>
            <person name="Patra A.K."/>
            <person name="Ho P.T."/>
            <person name="Jun S."/>
            <person name="Lee S.J."/>
            <person name="Kim Y."/>
            <person name="Won Y.J."/>
        </authorList>
    </citation>
    <scope>NUCLEOTIDE SEQUENCE [LARGE SCALE GENOMIC DNA]</scope>
    <source>
        <strain evidence="1">Wonlab-2016</strain>
    </source>
</reference>
<keyword evidence="2" id="KW-1185">Reference proteome</keyword>
<evidence type="ECO:0000313" key="1">
    <source>
        <dbReference type="EMBL" id="KAK7474184.1"/>
    </source>
</evidence>
<sequence length="123" mass="13686">MTSLNHQHKNIALRHIHLHREALFFEGPTTLTLGLHGLMFLPLQLSQHATSHVTKSATARPNLIATNQLPRQTEKKMSACHEGTSDGTKFVDRILRTFVSSGNGVTDVLVYVSVGATLYNRFH</sequence>
<protein>
    <submittedName>
        <fullName evidence="1">Uncharacterized protein</fullName>
    </submittedName>
</protein>
<gene>
    <name evidence="1" type="ORF">BaRGS_00034592</name>
</gene>
<accession>A0ABD0JGZ2</accession>
<name>A0ABD0JGZ2_9CAEN</name>
<comment type="caution">
    <text evidence="1">The sequence shown here is derived from an EMBL/GenBank/DDBJ whole genome shotgun (WGS) entry which is preliminary data.</text>
</comment>